<keyword evidence="1" id="KW-1133">Transmembrane helix</keyword>
<feature type="transmembrane region" description="Helical" evidence="1">
    <location>
        <begin position="65"/>
        <end position="83"/>
    </location>
</feature>
<keyword evidence="1" id="KW-0472">Membrane</keyword>
<accession>A0A927BR74</accession>
<feature type="transmembrane region" description="Helical" evidence="1">
    <location>
        <begin position="324"/>
        <end position="343"/>
    </location>
</feature>
<evidence type="ECO:0000313" key="3">
    <source>
        <dbReference type="EMBL" id="MBD2844210.1"/>
    </source>
</evidence>
<proteinExistence type="predicted"/>
<protein>
    <submittedName>
        <fullName evidence="3">DUF2157 domain-containing protein</fullName>
    </submittedName>
</protein>
<dbReference type="AlphaFoldDB" id="A0A927BR74"/>
<feature type="transmembrane region" description="Helical" evidence="1">
    <location>
        <begin position="279"/>
        <end position="296"/>
    </location>
</feature>
<feature type="transmembrane region" description="Helical" evidence="1">
    <location>
        <begin position="37"/>
        <end position="59"/>
    </location>
</feature>
<dbReference type="Pfam" id="PF09925">
    <property type="entry name" value="DUF2157"/>
    <property type="match status" value="1"/>
</dbReference>
<feature type="transmembrane region" description="Helical" evidence="1">
    <location>
        <begin position="121"/>
        <end position="141"/>
    </location>
</feature>
<feature type="transmembrane region" description="Helical" evidence="1">
    <location>
        <begin position="376"/>
        <end position="394"/>
    </location>
</feature>
<dbReference type="EMBL" id="JACXIZ010000009">
    <property type="protein sequence ID" value="MBD2844210.1"/>
    <property type="molecule type" value="Genomic_DNA"/>
</dbReference>
<evidence type="ECO:0000256" key="1">
    <source>
        <dbReference type="SAM" id="Phobius"/>
    </source>
</evidence>
<sequence length="412" mass="45351">MSRKWLAQETPVWVEKGIVTEVQAEQLLALYDEKKRAVGLLPLLGSLLVGIGILTFVAANWQQIGAIWRMAILLLAVAGFYAAGEALSRRSDRRLGLAMTGIGLMAFGGAIFLIVQTYHMVTFHTYSFVLWGAAGVLMTWLYRSGFLFLLTAIILHVAGWYAILSLDRFSVSAALLFIVGLGGYAFVRRRSWQTWLLGVGLLLQAVMALGYWDVRIVWVLLPVLALYAAADWLGDRALALPLQGSALTAAYIFGVFMVLIPDELPLLRFTASGDGQTAAWAMLIAVCALLALSAAAKLRGGRAPELWDALLLAPWYFVPGIPDLLYVLALCGFSLVVLWRGYAAQWRFQVNLGTGLFLFAVLLAYTRLAWAFMSKSLFFVTGGLLLLALSWYLGRRRSRYLEGGHADDTKQG</sequence>
<feature type="transmembrane region" description="Helical" evidence="1">
    <location>
        <begin position="350"/>
        <end position="370"/>
    </location>
</feature>
<evidence type="ECO:0000313" key="4">
    <source>
        <dbReference type="Proteomes" id="UP000621560"/>
    </source>
</evidence>
<name>A0A927BR74_9BACL</name>
<gene>
    <name evidence="3" type="ORF">IDH44_03335</name>
</gene>
<comment type="caution">
    <text evidence="3">The sequence shown here is derived from an EMBL/GenBank/DDBJ whole genome shotgun (WGS) entry which is preliminary data.</text>
</comment>
<feature type="transmembrane region" description="Helical" evidence="1">
    <location>
        <begin position="169"/>
        <end position="187"/>
    </location>
</feature>
<dbReference type="RefSeq" id="WP_190914694.1">
    <property type="nucleotide sequence ID" value="NZ_JACXIZ010000009.1"/>
</dbReference>
<feature type="transmembrane region" description="Helical" evidence="1">
    <location>
        <begin position="95"/>
        <end position="115"/>
    </location>
</feature>
<evidence type="ECO:0000259" key="2">
    <source>
        <dbReference type="Pfam" id="PF09925"/>
    </source>
</evidence>
<keyword evidence="4" id="KW-1185">Reference proteome</keyword>
<feature type="domain" description="DUF2157" evidence="2">
    <location>
        <begin position="13"/>
        <end position="147"/>
    </location>
</feature>
<reference evidence="3" key="1">
    <citation type="submission" date="2020-09" db="EMBL/GenBank/DDBJ databases">
        <title>A novel bacterium of genus Paenibacillus, isolated from South China Sea.</title>
        <authorList>
            <person name="Huang H."/>
            <person name="Mo K."/>
            <person name="Hu Y."/>
        </authorList>
    </citation>
    <scope>NUCLEOTIDE SEQUENCE</scope>
    <source>
        <strain evidence="3">IB182496</strain>
    </source>
</reference>
<dbReference type="Proteomes" id="UP000621560">
    <property type="component" value="Unassembled WGS sequence"/>
</dbReference>
<dbReference type="InterPro" id="IPR018677">
    <property type="entry name" value="DUF2157"/>
</dbReference>
<feature type="transmembrane region" description="Helical" evidence="1">
    <location>
        <begin position="240"/>
        <end position="259"/>
    </location>
</feature>
<keyword evidence="1" id="KW-0812">Transmembrane</keyword>
<organism evidence="3 4">
    <name type="scientific">Paenibacillus sabuli</name>
    <dbReference type="NCBI Taxonomy" id="2772509"/>
    <lineage>
        <taxon>Bacteria</taxon>
        <taxon>Bacillati</taxon>
        <taxon>Bacillota</taxon>
        <taxon>Bacilli</taxon>
        <taxon>Bacillales</taxon>
        <taxon>Paenibacillaceae</taxon>
        <taxon>Paenibacillus</taxon>
    </lineage>
</organism>
<feature type="transmembrane region" description="Helical" evidence="1">
    <location>
        <begin position="146"/>
        <end position="163"/>
    </location>
</feature>
<feature type="transmembrane region" description="Helical" evidence="1">
    <location>
        <begin position="194"/>
        <end position="210"/>
    </location>
</feature>